<evidence type="ECO:0000313" key="1">
    <source>
        <dbReference type="EMBL" id="GJC89030.1"/>
    </source>
</evidence>
<dbReference type="Proteomes" id="UP001055172">
    <property type="component" value="Unassembled WGS sequence"/>
</dbReference>
<evidence type="ECO:0000313" key="2">
    <source>
        <dbReference type="Proteomes" id="UP001055172"/>
    </source>
</evidence>
<keyword evidence="2" id="KW-1185">Reference proteome</keyword>
<dbReference type="EMBL" id="BPPX01000037">
    <property type="protein sequence ID" value="GJC89030.1"/>
    <property type="molecule type" value="Genomic_DNA"/>
</dbReference>
<accession>A0AA37GXB2</accession>
<organism evidence="1 2">
    <name type="scientific">Colletotrichum liriopes</name>
    <dbReference type="NCBI Taxonomy" id="708192"/>
    <lineage>
        <taxon>Eukaryota</taxon>
        <taxon>Fungi</taxon>
        <taxon>Dikarya</taxon>
        <taxon>Ascomycota</taxon>
        <taxon>Pezizomycotina</taxon>
        <taxon>Sordariomycetes</taxon>
        <taxon>Hypocreomycetidae</taxon>
        <taxon>Glomerellales</taxon>
        <taxon>Glomerellaceae</taxon>
        <taxon>Colletotrichum</taxon>
        <taxon>Colletotrichum spaethianum species complex</taxon>
    </lineage>
</organism>
<dbReference type="InterPro" id="IPR011009">
    <property type="entry name" value="Kinase-like_dom_sf"/>
</dbReference>
<dbReference type="SUPFAM" id="SSF56112">
    <property type="entry name" value="Protein kinase-like (PK-like)"/>
    <property type="match status" value="1"/>
</dbReference>
<comment type="caution">
    <text evidence="1">The sequence shown here is derived from an EMBL/GenBank/DDBJ whole genome shotgun (WGS) entry which is preliminary data.</text>
</comment>
<evidence type="ECO:0008006" key="3">
    <source>
        <dbReference type="Google" id="ProtNLM"/>
    </source>
</evidence>
<name>A0AA37GXB2_9PEZI</name>
<dbReference type="AlphaFoldDB" id="A0AA37GXB2"/>
<sequence length="270" mass="29837">MAKGGPIAVDPNRLQTEVKALQSTAVAEACRREPSVQVASILRETHNGIIMSWAGDTDLRTLYKTDSSMDMSSIGERLGKWLACLHLAALFGSWGMEEQAIRSALCAEDDIERVLKLSRTPSPVQTVTPWDFRPSNIVLSVPRKEGAFPVLTVVDWELCHYGDPTNDLRMWVAEVIIMEAQHGNRGLLSSFLTAYKIIAGESIIDNNFIRKVAVAVGVFLLYFIGQGAELWGFTEKDNQEWAGKAIEYLKAGADDNLAWLSQSALKPLLD</sequence>
<reference evidence="1 2" key="1">
    <citation type="submission" date="2021-07" db="EMBL/GenBank/DDBJ databases">
        <title>Genome data of Colletotrichum spaethianum.</title>
        <authorList>
            <person name="Utami Y.D."/>
            <person name="Hiruma K."/>
        </authorList>
    </citation>
    <scope>NUCLEOTIDE SEQUENCE [LARGE SCALE GENOMIC DNA]</scope>
    <source>
        <strain evidence="1 2">MAFF 242679</strain>
    </source>
</reference>
<protein>
    <recommendedName>
        <fullName evidence="3">Aminoglycoside phosphotransferase domain-containing protein</fullName>
    </recommendedName>
</protein>
<proteinExistence type="predicted"/>
<gene>
    <name evidence="1" type="ORF">ColLi_11868</name>
</gene>
<dbReference type="Gene3D" id="3.90.1200.10">
    <property type="match status" value="1"/>
</dbReference>